<accession>A0ACB9C2I4</accession>
<proteinExistence type="predicted"/>
<evidence type="ECO:0000313" key="2">
    <source>
        <dbReference type="Proteomes" id="UP001055879"/>
    </source>
</evidence>
<sequence>MGGETRIVVTDRHTSLADISETWFVDALNGVGLLSRGLSDSVVIDNLLEPKYGEIQKDHRENYTKSKMVKSLAHDVLHSGLPDSPKIPRLDELLSQLNVNHVSSPSLPLNNVGDWVVSDDDKSEQGEPTGGLRKPSLPLQPVQRKLQNICRGLYICIHPLSLYHIASQASSNIASKLFHNIALQFPCSDLSHELAASYEWNGSCNLKALSDSHIESCDDKDLAGGNKTIKRVGEGYKFMEALLIMKSFFSVAFHMGAHHHPPIMFPANRKHGRKSRFDHGASSGLGELMAYEYEKRGACLAIIAIKEAHSRLEEVAERARVLFMFADVSKVDECRMFVDDTVTHFGRLDHLVANAGIGPFYSIDIDVTKFAPVMASKAALISFYDSLRFEVSPTITITILTLGFIQTDFITAKYSTNGVGIRLKNDMGAVYPSMGAKPCARAIVDGVCKGATSIAEPRFIKALICIKFLFPQLHRIIFDVSLPSHSPTN</sequence>
<protein>
    <submittedName>
        <fullName evidence="1">Uncharacterized protein</fullName>
    </submittedName>
</protein>
<keyword evidence="2" id="KW-1185">Reference proteome</keyword>
<comment type="caution">
    <text evidence="1">The sequence shown here is derived from an EMBL/GenBank/DDBJ whole genome shotgun (WGS) entry which is preliminary data.</text>
</comment>
<reference evidence="2" key="1">
    <citation type="journal article" date="2022" name="Mol. Ecol. Resour.">
        <title>The genomes of chicory, endive, great burdock and yacon provide insights into Asteraceae palaeo-polyploidization history and plant inulin production.</title>
        <authorList>
            <person name="Fan W."/>
            <person name="Wang S."/>
            <person name="Wang H."/>
            <person name="Wang A."/>
            <person name="Jiang F."/>
            <person name="Liu H."/>
            <person name="Zhao H."/>
            <person name="Xu D."/>
            <person name="Zhang Y."/>
        </authorList>
    </citation>
    <scope>NUCLEOTIDE SEQUENCE [LARGE SCALE GENOMIC DNA]</scope>
    <source>
        <strain evidence="2">cv. Niubang</strain>
    </source>
</reference>
<reference evidence="1 2" key="2">
    <citation type="journal article" date="2022" name="Mol. Ecol. Resour.">
        <title>The genomes of chicory, endive, great burdock and yacon provide insights into Asteraceae paleo-polyploidization history and plant inulin production.</title>
        <authorList>
            <person name="Fan W."/>
            <person name="Wang S."/>
            <person name="Wang H."/>
            <person name="Wang A."/>
            <person name="Jiang F."/>
            <person name="Liu H."/>
            <person name="Zhao H."/>
            <person name="Xu D."/>
            <person name="Zhang Y."/>
        </authorList>
    </citation>
    <scope>NUCLEOTIDE SEQUENCE [LARGE SCALE GENOMIC DNA]</scope>
    <source>
        <strain evidence="2">cv. Niubang</strain>
    </source>
</reference>
<dbReference type="EMBL" id="CM042051">
    <property type="protein sequence ID" value="KAI3728420.1"/>
    <property type="molecule type" value="Genomic_DNA"/>
</dbReference>
<gene>
    <name evidence="1" type="ORF">L6452_17057</name>
</gene>
<organism evidence="1 2">
    <name type="scientific">Arctium lappa</name>
    <name type="common">Greater burdock</name>
    <name type="synonym">Lappa major</name>
    <dbReference type="NCBI Taxonomy" id="4217"/>
    <lineage>
        <taxon>Eukaryota</taxon>
        <taxon>Viridiplantae</taxon>
        <taxon>Streptophyta</taxon>
        <taxon>Embryophyta</taxon>
        <taxon>Tracheophyta</taxon>
        <taxon>Spermatophyta</taxon>
        <taxon>Magnoliopsida</taxon>
        <taxon>eudicotyledons</taxon>
        <taxon>Gunneridae</taxon>
        <taxon>Pentapetalae</taxon>
        <taxon>asterids</taxon>
        <taxon>campanulids</taxon>
        <taxon>Asterales</taxon>
        <taxon>Asteraceae</taxon>
        <taxon>Carduoideae</taxon>
        <taxon>Cardueae</taxon>
        <taxon>Arctiinae</taxon>
        <taxon>Arctium</taxon>
    </lineage>
</organism>
<dbReference type="Proteomes" id="UP001055879">
    <property type="component" value="Linkage Group LG05"/>
</dbReference>
<evidence type="ECO:0000313" key="1">
    <source>
        <dbReference type="EMBL" id="KAI3728420.1"/>
    </source>
</evidence>
<name>A0ACB9C2I4_ARCLA</name>